<dbReference type="Proteomes" id="UP001244341">
    <property type="component" value="Chromosome 11b"/>
</dbReference>
<feature type="compositionally biased region" description="Basic and acidic residues" evidence="2">
    <location>
        <begin position="254"/>
        <end position="312"/>
    </location>
</feature>
<comment type="similarity">
    <text evidence="1">Belongs to the Luc7 family.</text>
</comment>
<evidence type="ECO:0000313" key="3">
    <source>
        <dbReference type="EMBL" id="WIA19850.1"/>
    </source>
</evidence>
<dbReference type="Pfam" id="PF03194">
    <property type="entry name" value="LUC7"/>
    <property type="match status" value="1"/>
</dbReference>
<feature type="compositionally biased region" description="Basic and acidic residues" evidence="2">
    <location>
        <begin position="319"/>
        <end position="341"/>
    </location>
</feature>
<dbReference type="InterPro" id="IPR004882">
    <property type="entry name" value="Luc7-rel"/>
</dbReference>
<feature type="region of interest" description="Disordered" evidence="2">
    <location>
        <begin position="240"/>
        <end position="348"/>
    </location>
</feature>
<evidence type="ECO:0000256" key="1">
    <source>
        <dbReference type="ARBA" id="ARBA00005655"/>
    </source>
</evidence>
<reference evidence="3 4" key="1">
    <citation type="submission" date="2023-05" db="EMBL/GenBank/DDBJ databases">
        <title>A 100% complete, gapless, phased diploid assembly of the Scenedesmus obliquus UTEX 3031 genome.</title>
        <authorList>
            <person name="Biondi T.C."/>
            <person name="Hanschen E.R."/>
            <person name="Kwon T."/>
            <person name="Eng W."/>
            <person name="Kruse C.P.S."/>
            <person name="Koehler S.I."/>
            <person name="Kunde Y."/>
            <person name="Gleasner C.D."/>
            <person name="You Mak K.T."/>
            <person name="Polle J."/>
            <person name="Hovde B.T."/>
            <person name="Starkenburg S.R."/>
        </authorList>
    </citation>
    <scope>NUCLEOTIDE SEQUENCE [LARGE SCALE GENOMIC DNA]</scope>
    <source>
        <strain evidence="3 4">DOE0152z</strain>
    </source>
</reference>
<organism evidence="3 4">
    <name type="scientific">Tetradesmus obliquus</name>
    <name type="common">Green alga</name>
    <name type="synonym">Acutodesmus obliquus</name>
    <dbReference type="NCBI Taxonomy" id="3088"/>
    <lineage>
        <taxon>Eukaryota</taxon>
        <taxon>Viridiplantae</taxon>
        <taxon>Chlorophyta</taxon>
        <taxon>core chlorophytes</taxon>
        <taxon>Chlorophyceae</taxon>
        <taxon>CS clade</taxon>
        <taxon>Sphaeropleales</taxon>
        <taxon>Scenedesmaceae</taxon>
        <taxon>Tetradesmus</taxon>
    </lineage>
</organism>
<protein>
    <submittedName>
        <fullName evidence="3">Uncharacterized protein</fullName>
    </submittedName>
</protein>
<proteinExistence type="inferred from homology"/>
<keyword evidence="4" id="KW-1185">Reference proteome</keyword>
<dbReference type="PANTHER" id="PTHR12375">
    <property type="entry name" value="RNA-BINDING PROTEIN LUC7-RELATED"/>
    <property type="match status" value="1"/>
</dbReference>
<name>A0ABY8UFB1_TETOB</name>
<dbReference type="EMBL" id="CP126218">
    <property type="protein sequence ID" value="WIA19850.1"/>
    <property type="molecule type" value="Genomic_DNA"/>
</dbReference>
<sequence length="363" mass="43065">MVDAFRNMLDELMGKERDVPLDKRQNKPLEFDDPAVCKYELLALCPNRLFRNTKSDLGSCGFTIHEDHLEWPNIKEQWDKLPQREKDRFGYERDLIRYMEQLIRDMDAKIRKNKERAEAESRPKVLKVDDQRRLDEIKMRQAEMLARAGQLGEEGDVDGAIEATKQAEAIGRQHDTLHKQLTEPERTMTVCDICGVFINSTDNDQRRLTPGELKAREDHLTGKQYLGWKKIRETYAEIMKSRDERMRSGPISEPEPRHRSSSRDYRDRDRERESGRERERERDRDPDRERARERGSSREYRSSSGRDERDYRSSSARDPYADRDRRDRYGSSRDRDYDREQLPSSRGLLQEGCRRLAVCDEVF</sequence>
<gene>
    <name evidence="3" type="ORF">OEZ85_005753</name>
</gene>
<evidence type="ECO:0000313" key="4">
    <source>
        <dbReference type="Proteomes" id="UP001244341"/>
    </source>
</evidence>
<accession>A0ABY8UFB1</accession>
<evidence type="ECO:0000256" key="2">
    <source>
        <dbReference type="SAM" id="MobiDB-lite"/>
    </source>
</evidence>